<accession>A0AB94IZ81</accession>
<dbReference type="GO" id="GO:0043365">
    <property type="term" value="F:[formate-C-acetyltransferase]-activating enzyme activity"/>
    <property type="evidence" value="ECO:0007669"/>
    <property type="project" value="UniProtKB-EC"/>
</dbReference>
<dbReference type="InterPro" id="IPR034457">
    <property type="entry name" value="Organic_radical-activating"/>
</dbReference>
<dbReference type="PANTHER" id="PTHR30352:SF5">
    <property type="entry name" value="PYRUVATE FORMATE-LYASE 1-ACTIVATING ENZYME"/>
    <property type="match status" value="1"/>
</dbReference>
<dbReference type="KEGG" id="sbr:SY1_24270"/>
<name>A0AB94IZ81_9BACT</name>
<dbReference type="InterPro" id="IPR058240">
    <property type="entry name" value="rSAM_sf"/>
</dbReference>
<evidence type="ECO:0000256" key="5">
    <source>
        <dbReference type="ARBA" id="ARBA00023014"/>
    </source>
</evidence>
<dbReference type="Gene3D" id="3.20.20.70">
    <property type="entry name" value="Aldolase class I"/>
    <property type="match status" value="1"/>
</dbReference>
<evidence type="ECO:0000256" key="1">
    <source>
        <dbReference type="ARBA" id="ARBA00022485"/>
    </source>
</evidence>
<dbReference type="EC" id="1.97.1.4" evidence="8"/>
<evidence type="ECO:0000256" key="4">
    <source>
        <dbReference type="ARBA" id="ARBA00023004"/>
    </source>
</evidence>
<dbReference type="PANTHER" id="PTHR30352">
    <property type="entry name" value="PYRUVATE FORMATE-LYASE-ACTIVATING ENZYME"/>
    <property type="match status" value="1"/>
</dbReference>
<keyword evidence="1" id="KW-0004">4Fe-4S</keyword>
<dbReference type="PROSITE" id="PS51918">
    <property type="entry name" value="RADICAL_SAM"/>
    <property type="match status" value="1"/>
</dbReference>
<organism evidence="8 9">
    <name type="scientific">Fretibacterium fastidiosum</name>
    <dbReference type="NCBI Taxonomy" id="651822"/>
    <lineage>
        <taxon>Bacteria</taxon>
        <taxon>Thermotogati</taxon>
        <taxon>Synergistota</taxon>
        <taxon>Synergistia</taxon>
        <taxon>Synergistales</taxon>
        <taxon>Aminobacteriaceae</taxon>
        <taxon>Fretibacterium</taxon>
    </lineage>
</organism>
<dbReference type="GO" id="GO:0046872">
    <property type="term" value="F:metal ion binding"/>
    <property type="evidence" value="ECO:0007669"/>
    <property type="project" value="UniProtKB-KW"/>
</dbReference>
<dbReference type="AlphaFoldDB" id="A0AB94IZ81"/>
<keyword evidence="8" id="KW-0560">Oxidoreductase</keyword>
<evidence type="ECO:0000313" key="8">
    <source>
        <dbReference type="EMBL" id="CBL29050.1"/>
    </source>
</evidence>
<dbReference type="InterPro" id="IPR027596">
    <property type="entry name" value="AmmeMemoSam_rS"/>
</dbReference>
<keyword evidence="8" id="KW-0456">Lyase</keyword>
<proteinExistence type="predicted"/>
<feature type="domain" description="Radical SAM core" evidence="7">
    <location>
        <begin position="68"/>
        <end position="289"/>
    </location>
</feature>
<keyword evidence="5 6" id="KW-0411">Iron-sulfur</keyword>
<keyword evidence="3 6" id="KW-0479">Metal-binding</keyword>
<evidence type="ECO:0000256" key="3">
    <source>
        <dbReference type="ARBA" id="ARBA00022723"/>
    </source>
</evidence>
<dbReference type="InterPro" id="IPR016431">
    <property type="entry name" value="Pyrv-formate_lyase-activ_prd"/>
</dbReference>
<keyword evidence="8" id="KW-0670">Pyruvate</keyword>
<gene>
    <name evidence="8" type="ORF">SY1_24270</name>
</gene>
<reference evidence="8 9" key="2">
    <citation type="submission" date="2010-03" db="EMBL/GenBank/DDBJ databases">
        <authorList>
            <person name="Pajon A."/>
        </authorList>
    </citation>
    <scope>NUCLEOTIDE SEQUENCE [LARGE SCALE GENOMIC DNA]</scope>
    <source>
        <strain evidence="8 9">SGP1</strain>
    </source>
</reference>
<dbReference type="InterPro" id="IPR013785">
    <property type="entry name" value="Aldolase_TIM"/>
</dbReference>
<feature type="binding site" evidence="6">
    <location>
        <position position="83"/>
    </location>
    <ligand>
        <name>[4Fe-4S] cluster</name>
        <dbReference type="ChEBI" id="CHEBI:49883"/>
        <note>4Fe-4S-S-AdoMet</note>
    </ligand>
</feature>
<keyword evidence="9" id="KW-1185">Reference proteome</keyword>
<sequence length="289" mass="31358">MGTTSRWWKRDEDGRVACGLCFRGCRITDGAAGACGVRLNHGGTLLSPWLGRFCARAVDPIEKKPLAHWRPGSLIYSLGSLGCTMDCPFCQNWRIARPAKSVYGAYASVPFLPPEALAREVRGLGLDALALTYNEPTLQAEYLLEAAPLLREAGIATVLVTNGAMSEEAARDLLPWISAANVDLKAFTPEGYRRLGGDLEAVKRTVALWVRGGVHVELTHLAVPGLNDDMAAFAAMVGWIASLSRDIPLHITRCFPARRHDAPPTSRALLRRMEDAALAELAHVHLGNV</sequence>
<dbReference type="GO" id="GO:0016829">
    <property type="term" value="F:lyase activity"/>
    <property type="evidence" value="ECO:0007669"/>
    <property type="project" value="UniProtKB-KW"/>
</dbReference>
<keyword evidence="4 6" id="KW-0408">Iron</keyword>
<keyword evidence="2 6" id="KW-0949">S-adenosyl-L-methionine</keyword>
<dbReference type="Proteomes" id="UP000008957">
    <property type="component" value="Chromosome"/>
</dbReference>
<evidence type="ECO:0000313" key="9">
    <source>
        <dbReference type="Proteomes" id="UP000008957"/>
    </source>
</evidence>
<reference evidence="9" key="1">
    <citation type="submission" date="2010-03" db="EMBL/GenBank/DDBJ databases">
        <title>The genome sequence of Synergistetes sp. SGP1.</title>
        <authorList>
            <consortium name="metaHIT consortium -- http://www.metahit.eu/"/>
            <person name="Pajon A."/>
            <person name="Turner K."/>
            <person name="Parkhill J."/>
            <person name="Wade W."/>
            <person name="Vartoukian S."/>
        </authorList>
    </citation>
    <scope>NUCLEOTIDE SEQUENCE [LARGE SCALE GENOMIC DNA]</scope>
    <source>
        <strain evidence="9">SGP1</strain>
    </source>
</reference>
<dbReference type="InterPro" id="IPR007197">
    <property type="entry name" value="rSAM"/>
</dbReference>
<dbReference type="SFLD" id="SFLDS00029">
    <property type="entry name" value="Radical_SAM"/>
    <property type="match status" value="1"/>
</dbReference>
<dbReference type="CDD" id="cd01335">
    <property type="entry name" value="Radical_SAM"/>
    <property type="match status" value="1"/>
</dbReference>
<evidence type="ECO:0000256" key="6">
    <source>
        <dbReference type="PIRSR" id="PIRSR004869-50"/>
    </source>
</evidence>
<dbReference type="SFLD" id="SFLDG01101">
    <property type="entry name" value="Uncharacterised_Radical_SAM_Su"/>
    <property type="match status" value="1"/>
</dbReference>
<evidence type="ECO:0000259" key="7">
    <source>
        <dbReference type="PROSITE" id="PS51918"/>
    </source>
</evidence>
<protein>
    <submittedName>
        <fullName evidence="8">Pyruvate-formate lyase-activating enzyme</fullName>
        <ecNumber evidence="8">1.97.1.4</ecNumber>
    </submittedName>
</protein>
<dbReference type="GO" id="GO:0051539">
    <property type="term" value="F:4 iron, 4 sulfur cluster binding"/>
    <property type="evidence" value="ECO:0007669"/>
    <property type="project" value="UniProtKB-KW"/>
</dbReference>
<dbReference type="Pfam" id="PF04055">
    <property type="entry name" value="Radical_SAM"/>
    <property type="match status" value="1"/>
</dbReference>
<dbReference type="PIRSF" id="PIRSF004869">
    <property type="entry name" value="PflX_prd"/>
    <property type="match status" value="1"/>
</dbReference>
<evidence type="ECO:0000256" key="2">
    <source>
        <dbReference type="ARBA" id="ARBA00022691"/>
    </source>
</evidence>
<dbReference type="RefSeq" id="WP_015557196.1">
    <property type="nucleotide sequence ID" value="NC_021038.1"/>
</dbReference>
<dbReference type="EMBL" id="FP929056">
    <property type="protein sequence ID" value="CBL29050.1"/>
    <property type="molecule type" value="Genomic_DNA"/>
</dbReference>
<feature type="binding site" evidence="6">
    <location>
        <position position="87"/>
    </location>
    <ligand>
        <name>[4Fe-4S] cluster</name>
        <dbReference type="ChEBI" id="CHEBI:49883"/>
        <note>4Fe-4S-S-AdoMet</note>
    </ligand>
</feature>
<comment type="cofactor">
    <cofactor evidence="6">
        <name>[4Fe-4S] cluster</name>
        <dbReference type="ChEBI" id="CHEBI:49883"/>
    </cofactor>
    <text evidence="6">Binds 1 [4Fe-4S] cluster. The cluster is coordinated with 3 cysteines and an exchangeable S-adenosyl-L-methionine.</text>
</comment>
<dbReference type="SUPFAM" id="SSF102114">
    <property type="entry name" value="Radical SAM enzymes"/>
    <property type="match status" value="1"/>
</dbReference>
<feature type="binding site" evidence="6">
    <location>
        <position position="90"/>
    </location>
    <ligand>
        <name>[4Fe-4S] cluster</name>
        <dbReference type="ChEBI" id="CHEBI:49883"/>
        <note>4Fe-4S-S-AdoMet</note>
    </ligand>
</feature>